<sequence>MTILRTLILGLVLVFGGITASQAFAQGDPQIQTARSTGVIGERIDGYLGVVGSADAEIVRKVQDINNRRRALYERTAAETGTTVQQVARIAGEKQLAERVQPGEFYMDESGSWKRK</sequence>
<name>A0A062VDP0_9PROT</name>
<dbReference type="PATRIC" id="fig|1280954.3.peg.2211"/>
<feature type="chain" id="PRO_5001615242" description="DUF1318 domain-containing protein" evidence="1">
    <location>
        <begin position="26"/>
        <end position="116"/>
    </location>
</feature>
<comment type="caution">
    <text evidence="2">The sequence shown here is derived from an EMBL/GenBank/DDBJ whole genome shotgun (WGS) entry which is preliminary data.</text>
</comment>
<dbReference type="InterPro" id="IPR008309">
    <property type="entry name" value="YdbL"/>
</dbReference>
<evidence type="ECO:0000313" key="2">
    <source>
        <dbReference type="EMBL" id="KCZ98409.1"/>
    </source>
</evidence>
<dbReference type="STRING" id="1280954.HPO_10907"/>
<evidence type="ECO:0000256" key="1">
    <source>
        <dbReference type="SAM" id="SignalP"/>
    </source>
</evidence>
<protein>
    <recommendedName>
        <fullName evidence="4">DUF1318 domain-containing protein</fullName>
    </recommendedName>
</protein>
<dbReference type="OrthoDB" id="7362294at2"/>
<dbReference type="EMBL" id="ARYM01000011">
    <property type="protein sequence ID" value="KCZ98409.1"/>
    <property type="molecule type" value="Genomic_DNA"/>
</dbReference>
<accession>A0A062VDP0</accession>
<reference evidence="2 3" key="1">
    <citation type="journal article" date="2014" name="Antonie Van Leeuwenhoek">
        <title>Hyphomonas beringensis sp. nov. and Hyphomonas chukchiensis sp. nov., isolated from surface seawater of the Bering Sea and Chukchi Sea.</title>
        <authorList>
            <person name="Li C."/>
            <person name="Lai Q."/>
            <person name="Li G."/>
            <person name="Dong C."/>
            <person name="Wang J."/>
            <person name="Liao Y."/>
            <person name="Shao Z."/>
        </authorList>
    </citation>
    <scope>NUCLEOTIDE SEQUENCE [LARGE SCALE GENOMIC DNA]</scope>
    <source>
        <strain evidence="2 3">PS728</strain>
    </source>
</reference>
<dbReference type="Proteomes" id="UP000027100">
    <property type="component" value="Unassembled WGS sequence"/>
</dbReference>
<dbReference type="eggNOG" id="COG3784">
    <property type="taxonomic scope" value="Bacteria"/>
</dbReference>
<dbReference type="Pfam" id="PF07027">
    <property type="entry name" value="DUF1318"/>
    <property type="match status" value="1"/>
</dbReference>
<dbReference type="AlphaFoldDB" id="A0A062VDP0"/>
<feature type="signal peptide" evidence="1">
    <location>
        <begin position="1"/>
        <end position="25"/>
    </location>
</feature>
<evidence type="ECO:0000313" key="3">
    <source>
        <dbReference type="Proteomes" id="UP000027100"/>
    </source>
</evidence>
<dbReference type="RefSeq" id="WP_035598352.1">
    <property type="nucleotide sequence ID" value="NZ_ARYM01000011.1"/>
</dbReference>
<keyword evidence="1" id="KW-0732">Signal</keyword>
<gene>
    <name evidence="2" type="ORF">HPO_10907</name>
</gene>
<keyword evidence="3" id="KW-1185">Reference proteome</keyword>
<organism evidence="2 3">
    <name type="scientific">Hyphomonas polymorpha PS728</name>
    <dbReference type="NCBI Taxonomy" id="1280954"/>
    <lineage>
        <taxon>Bacteria</taxon>
        <taxon>Pseudomonadati</taxon>
        <taxon>Pseudomonadota</taxon>
        <taxon>Alphaproteobacteria</taxon>
        <taxon>Hyphomonadales</taxon>
        <taxon>Hyphomonadaceae</taxon>
        <taxon>Hyphomonas</taxon>
    </lineage>
</organism>
<evidence type="ECO:0008006" key="4">
    <source>
        <dbReference type="Google" id="ProtNLM"/>
    </source>
</evidence>
<proteinExistence type="predicted"/>